<evidence type="ECO:0000313" key="2">
    <source>
        <dbReference type="Proteomes" id="UP000756132"/>
    </source>
</evidence>
<dbReference type="AlphaFoldDB" id="A0A9Q8PEH5"/>
<proteinExistence type="predicted"/>
<reference evidence="1" key="2">
    <citation type="journal article" date="2022" name="Microb. Genom.">
        <title>A chromosome-scale genome assembly of the tomato pathogen Cladosporium fulvum reveals a compartmentalized genome architecture and the presence of a dispensable chromosome.</title>
        <authorList>
            <person name="Zaccaron A.Z."/>
            <person name="Chen L.H."/>
            <person name="Samaras A."/>
            <person name="Stergiopoulos I."/>
        </authorList>
    </citation>
    <scope>NUCLEOTIDE SEQUENCE</scope>
    <source>
        <strain evidence="1">Race5_Kim</strain>
    </source>
</reference>
<dbReference type="EMBL" id="CP090170">
    <property type="protein sequence ID" value="UJO21104.1"/>
    <property type="molecule type" value="Genomic_DNA"/>
</dbReference>
<dbReference type="Proteomes" id="UP000756132">
    <property type="component" value="Chromosome 8"/>
</dbReference>
<dbReference type="GeneID" id="71991464"/>
<name>A0A9Q8PEH5_PASFU</name>
<protein>
    <submittedName>
        <fullName evidence="1">Uncharacterized protein</fullName>
    </submittedName>
</protein>
<gene>
    <name evidence="1" type="ORF">CLAFUR5_11586</name>
</gene>
<reference evidence="1" key="1">
    <citation type="submission" date="2021-12" db="EMBL/GenBank/DDBJ databases">
        <authorList>
            <person name="Zaccaron A."/>
            <person name="Stergiopoulos I."/>
        </authorList>
    </citation>
    <scope>NUCLEOTIDE SEQUENCE</scope>
    <source>
        <strain evidence="1">Race5_Kim</strain>
    </source>
</reference>
<dbReference type="KEGG" id="ffu:CLAFUR5_11586"/>
<accession>A0A9Q8PEH5</accession>
<evidence type="ECO:0000313" key="1">
    <source>
        <dbReference type="EMBL" id="UJO21104.1"/>
    </source>
</evidence>
<organism evidence="1 2">
    <name type="scientific">Passalora fulva</name>
    <name type="common">Tomato leaf mold</name>
    <name type="synonym">Cladosporium fulvum</name>
    <dbReference type="NCBI Taxonomy" id="5499"/>
    <lineage>
        <taxon>Eukaryota</taxon>
        <taxon>Fungi</taxon>
        <taxon>Dikarya</taxon>
        <taxon>Ascomycota</taxon>
        <taxon>Pezizomycotina</taxon>
        <taxon>Dothideomycetes</taxon>
        <taxon>Dothideomycetidae</taxon>
        <taxon>Mycosphaerellales</taxon>
        <taxon>Mycosphaerellaceae</taxon>
        <taxon>Fulvia</taxon>
    </lineage>
</organism>
<dbReference type="RefSeq" id="XP_047765470.1">
    <property type="nucleotide sequence ID" value="XM_047910734.1"/>
</dbReference>
<keyword evidence="2" id="KW-1185">Reference proteome</keyword>
<sequence>MFYATIEYSPQIKEMLWYTPPTPPLDDDDGCESMELNPLLKDRDPVGRYPWCSTCSLPWAKFIEVKISTSALARLRQGASFSNMCLWKSCAPEVSLWVEIRDEDARYYKLRRRIPYGELALDGPPTVMELVDVVFKHEQTTRWTRVHWISGSEGMTPGDDDLSMIIWKAPEA</sequence>